<comment type="similarity">
    <text evidence="1">Belongs to the ATP-dependent AMP-binding enzyme family.</text>
</comment>
<accession>A0A3S3V4Y3</accession>
<evidence type="ECO:0000259" key="6">
    <source>
        <dbReference type="Pfam" id="PF00501"/>
    </source>
</evidence>
<dbReference type="CDD" id="cd12119">
    <property type="entry name" value="ttLC_FACS_AlkK_like"/>
    <property type="match status" value="1"/>
</dbReference>
<evidence type="ECO:0000256" key="3">
    <source>
        <dbReference type="ARBA" id="ARBA00051915"/>
    </source>
</evidence>
<keyword evidence="9" id="KW-1185">Reference proteome</keyword>
<evidence type="ECO:0000259" key="7">
    <source>
        <dbReference type="Pfam" id="PF13193"/>
    </source>
</evidence>
<proteinExistence type="inferred from homology"/>
<evidence type="ECO:0000313" key="8">
    <source>
        <dbReference type="EMBL" id="RWY45651.1"/>
    </source>
</evidence>
<dbReference type="InterPro" id="IPR050237">
    <property type="entry name" value="ATP-dep_AMP-bd_enzyme"/>
</dbReference>
<reference evidence="8 9" key="1">
    <citation type="journal article" date="2015" name="Int. J. Syst. Evol. Microbiol.">
        <title>Gemmobacter intermedius sp. nov., isolated from a white stork (Ciconia ciconia).</title>
        <authorList>
            <person name="Kampfer P."/>
            <person name="Jerzak L."/>
            <person name="Wilharm G."/>
            <person name="Golke J."/>
            <person name="Busse H.J."/>
            <person name="Glaeser S.P."/>
        </authorList>
    </citation>
    <scope>NUCLEOTIDE SEQUENCE [LARGE SCALE GENOMIC DNA]</scope>
    <source>
        <strain evidence="8 9">119/4</strain>
    </source>
</reference>
<dbReference type="NCBIfam" id="NF004837">
    <property type="entry name" value="PRK06187.1"/>
    <property type="match status" value="1"/>
</dbReference>
<gene>
    <name evidence="8" type="ORF">EP867_00100</name>
</gene>
<dbReference type="PANTHER" id="PTHR43767:SF11">
    <property type="entry name" value="MEDIUM-CHAIN-FATTY-ACID--COA LIGASE"/>
    <property type="match status" value="1"/>
</dbReference>
<evidence type="ECO:0000256" key="5">
    <source>
        <dbReference type="ARBA" id="ARBA00067668"/>
    </source>
</evidence>
<dbReference type="AlphaFoldDB" id="A0A3S3V4Y3"/>
<comment type="catalytic activity">
    <reaction evidence="3">
        <text>3-(methylsulfanyl)propanoate + ATP + CoA = 3-(methylsulfanyl)propanoyl-CoA + AMP + diphosphate</text>
        <dbReference type="Rhea" id="RHEA:43052"/>
        <dbReference type="ChEBI" id="CHEBI:30616"/>
        <dbReference type="ChEBI" id="CHEBI:33019"/>
        <dbReference type="ChEBI" id="CHEBI:49016"/>
        <dbReference type="ChEBI" id="CHEBI:57287"/>
        <dbReference type="ChEBI" id="CHEBI:82815"/>
        <dbReference type="ChEBI" id="CHEBI:456215"/>
        <dbReference type="EC" id="6.2.1.44"/>
    </reaction>
    <physiologicalReaction direction="left-to-right" evidence="3">
        <dbReference type="Rhea" id="RHEA:43053"/>
    </physiologicalReaction>
</comment>
<feature type="domain" description="AMP-dependent synthetase/ligase" evidence="6">
    <location>
        <begin position="21"/>
        <end position="391"/>
    </location>
</feature>
<sequence length="533" mass="57952">MPGLMMHRELSIPAILDYAAEVTPGLRITSARVEGDLHSYTIAEARGRIRRLASALRAEGFGPGDRIATLAWNGYRHFELYYAIAGIGAVCHTINPRLFPEQIAWIMNHAKDQALFFDTTFTSLVQDLHPQMPEGIKLYSLSDDQVTEGATPYEKLIAESEELPFWTEVPEGTAACMCYTSGTTGDPKAALYSHRSTILHALSTALAAPDSFGQGRCVMPVVPLFHVNAWGLPYTAPLTGTDIVFPGPKLDGPSVCALMEKTGVTASWGVPTVWQGLLEEMRRTGRKPARLEVLYIGGSALAQAMIRSFDGFGVRALHAWGMTEMSPIGTVTRPTPADDPEARIAEATPQGKRTFGVELKIVDEDGRRLPHDDQATGELLVRGHGVIAAYYDAPAASAKAFDTEGWFRTGDVARISPEGQLTIVDRTKDLIKSGGEWISSIDLENAAIACEGVAMAAAVAVPHPRWDERPLLAVIRAPGSEVAAATILEAMAARMPKWQLPDDVVFVETIPLTATGKISKKDLRMQLKDYYQN</sequence>
<dbReference type="EC" id="6.2.1.44" evidence="4"/>
<dbReference type="EMBL" id="SBLC01000001">
    <property type="protein sequence ID" value="RWY45651.1"/>
    <property type="molecule type" value="Genomic_DNA"/>
</dbReference>
<dbReference type="Gene3D" id="3.40.50.12780">
    <property type="entry name" value="N-terminal domain of ligase-like"/>
    <property type="match status" value="1"/>
</dbReference>
<dbReference type="FunFam" id="3.30.300.30:FF:000008">
    <property type="entry name" value="2,3-dihydroxybenzoate-AMP ligase"/>
    <property type="match status" value="1"/>
</dbReference>
<dbReference type="InterPro" id="IPR045851">
    <property type="entry name" value="AMP-bd_C_sf"/>
</dbReference>
<dbReference type="Pfam" id="PF00501">
    <property type="entry name" value="AMP-binding"/>
    <property type="match status" value="1"/>
</dbReference>
<name>A0A3S3V4Y3_9RHOB</name>
<evidence type="ECO:0000256" key="2">
    <source>
        <dbReference type="ARBA" id="ARBA00022598"/>
    </source>
</evidence>
<evidence type="ECO:0000256" key="1">
    <source>
        <dbReference type="ARBA" id="ARBA00006432"/>
    </source>
</evidence>
<dbReference type="Pfam" id="PF13193">
    <property type="entry name" value="AMP-binding_C"/>
    <property type="match status" value="1"/>
</dbReference>
<evidence type="ECO:0000313" key="9">
    <source>
        <dbReference type="Proteomes" id="UP000287168"/>
    </source>
</evidence>
<dbReference type="PANTHER" id="PTHR43767">
    <property type="entry name" value="LONG-CHAIN-FATTY-ACID--COA LIGASE"/>
    <property type="match status" value="1"/>
</dbReference>
<dbReference type="Proteomes" id="UP000287168">
    <property type="component" value="Unassembled WGS sequence"/>
</dbReference>
<protein>
    <recommendedName>
        <fullName evidence="5">3-methylmercaptopropionyl-CoA ligase</fullName>
        <ecNumber evidence="4">6.2.1.44</ecNumber>
    </recommendedName>
</protein>
<dbReference type="Gene3D" id="3.30.300.30">
    <property type="match status" value="1"/>
</dbReference>
<feature type="domain" description="AMP-binding enzyme C-terminal" evidence="7">
    <location>
        <begin position="443"/>
        <end position="517"/>
    </location>
</feature>
<dbReference type="InterPro" id="IPR025110">
    <property type="entry name" value="AMP-bd_C"/>
</dbReference>
<organism evidence="8 9">
    <name type="scientific">Falsigemmobacter intermedius</name>
    <dbReference type="NCBI Taxonomy" id="1553448"/>
    <lineage>
        <taxon>Bacteria</taxon>
        <taxon>Pseudomonadati</taxon>
        <taxon>Pseudomonadota</taxon>
        <taxon>Alphaproteobacteria</taxon>
        <taxon>Rhodobacterales</taxon>
        <taxon>Paracoccaceae</taxon>
        <taxon>Falsigemmobacter</taxon>
    </lineage>
</organism>
<dbReference type="SUPFAM" id="SSF56801">
    <property type="entry name" value="Acetyl-CoA synthetase-like"/>
    <property type="match status" value="1"/>
</dbReference>
<keyword evidence="2 8" id="KW-0436">Ligase</keyword>
<evidence type="ECO:0000256" key="4">
    <source>
        <dbReference type="ARBA" id="ARBA00066616"/>
    </source>
</evidence>
<comment type="caution">
    <text evidence="8">The sequence shown here is derived from an EMBL/GenBank/DDBJ whole genome shotgun (WGS) entry which is preliminary data.</text>
</comment>
<dbReference type="GO" id="GO:0016877">
    <property type="term" value="F:ligase activity, forming carbon-sulfur bonds"/>
    <property type="evidence" value="ECO:0007669"/>
    <property type="project" value="UniProtKB-ARBA"/>
</dbReference>
<dbReference type="InterPro" id="IPR000873">
    <property type="entry name" value="AMP-dep_synth/lig_dom"/>
</dbReference>
<dbReference type="PROSITE" id="PS00455">
    <property type="entry name" value="AMP_BINDING"/>
    <property type="match status" value="1"/>
</dbReference>
<dbReference type="InterPro" id="IPR042099">
    <property type="entry name" value="ANL_N_sf"/>
</dbReference>
<dbReference type="InterPro" id="IPR020845">
    <property type="entry name" value="AMP-binding_CS"/>
</dbReference>
<dbReference type="OrthoDB" id="9803968at2"/>